<dbReference type="GO" id="GO:0006508">
    <property type="term" value="P:proteolysis"/>
    <property type="evidence" value="ECO:0007669"/>
    <property type="project" value="UniProtKB-KW"/>
</dbReference>
<dbReference type="Gene3D" id="3.40.395.10">
    <property type="entry name" value="Adenoviral Proteinase, Chain A"/>
    <property type="match status" value="1"/>
</dbReference>
<feature type="domain" description="Ubiquitin-like protease family profile" evidence="4">
    <location>
        <begin position="18"/>
        <end position="86"/>
    </location>
</feature>
<dbReference type="InterPro" id="IPR038765">
    <property type="entry name" value="Papain-like_cys_pep_sf"/>
</dbReference>
<comment type="similarity">
    <text evidence="1">Belongs to the peptidase C48 family.</text>
</comment>
<evidence type="ECO:0000313" key="5">
    <source>
        <dbReference type="EMBL" id="CAF1107203.1"/>
    </source>
</evidence>
<evidence type="ECO:0000256" key="1">
    <source>
        <dbReference type="ARBA" id="ARBA00005234"/>
    </source>
</evidence>
<dbReference type="Pfam" id="PF02902">
    <property type="entry name" value="Peptidase_C48"/>
    <property type="match status" value="1"/>
</dbReference>
<evidence type="ECO:0000313" key="6">
    <source>
        <dbReference type="Proteomes" id="UP000663879"/>
    </source>
</evidence>
<keyword evidence="6" id="KW-1185">Reference proteome</keyword>
<organism evidence="5 6">
    <name type="scientific">Brachionus calyciflorus</name>
    <dbReference type="NCBI Taxonomy" id="104777"/>
    <lineage>
        <taxon>Eukaryota</taxon>
        <taxon>Metazoa</taxon>
        <taxon>Spiralia</taxon>
        <taxon>Gnathifera</taxon>
        <taxon>Rotifera</taxon>
        <taxon>Eurotatoria</taxon>
        <taxon>Monogononta</taxon>
        <taxon>Pseudotrocha</taxon>
        <taxon>Ploima</taxon>
        <taxon>Brachionidae</taxon>
        <taxon>Brachionus</taxon>
    </lineage>
</organism>
<sequence length="119" mass="14029">MFNWGATGQQEWCVYDSMNNETNCQAASQVFRLMYPDKSWQKVNLVHVESQTGTNDCGLFVIAYAQMLTYSKDPAFFKINQASMREKYNFFSKYGYLEEFESLELNNEEKKIKSVIVRW</sequence>
<keyword evidence="3" id="KW-0378">Hydrolase</keyword>
<reference evidence="5" key="1">
    <citation type="submission" date="2021-02" db="EMBL/GenBank/DDBJ databases">
        <authorList>
            <person name="Nowell W R."/>
        </authorList>
    </citation>
    <scope>NUCLEOTIDE SEQUENCE</scope>
    <source>
        <strain evidence="5">Ploen Becks lab</strain>
    </source>
</reference>
<proteinExistence type="inferred from homology"/>
<dbReference type="AlphaFoldDB" id="A0A814PKE9"/>
<name>A0A814PKE9_9BILA</name>
<keyword evidence="2" id="KW-0645">Protease</keyword>
<evidence type="ECO:0000256" key="3">
    <source>
        <dbReference type="ARBA" id="ARBA00022801"/>
    </source>
</evidence>
<accession>A0A814PKE9</accession>
<dbReference type="InterPro" id="IPR003653">
    <property type="entry name" value="Peptidase_C48_C"/>
</dbReference>
<comment type="caution">
    <text evidence="5">The sequence shown here is derived from an EMBL/GenBank/DDBJ whole genome shotgun (WGS) entry which is preliminary data.</text>
</comment>
<dbReference type="EMBL" id="CAJNOC010007927">
    <property type="protein sequence ID" value="CAF1107203.1"/>
    <property type="molecule type" value="Genomic_DNA"/>
</dbReference>
<dbReference type="GO" id="GO:0008234">
    <property type="term" value="F:cysteine-type peptidase activity"/>
    <property type="evidence" value="ECO:0007669"/>
    <property type="project" value="InterPro"/>
</dbReference>
<evidence type="ECO:0000259" key="4">
    <source>
        <dbReference type="Pfam" id="PF02902"/>
    </source>
</evidence>
<protein>
    <recommendedName>
        <fullName evidence="4">Ubiquitin-like protease family profile domain-containing protein</fullName>
    </recommendedName>
</protein>
<dbReference type="Proteomes" id="UP000663879">
    <property type="component" value="Unassembled WGS sequence"/>
</dbReference>
<evidence type="ECO:0000256" key="2">
    <source>
        <dbReference type="ARBA" id="ARBA00022670"/>
    </source>
</evidence>
<dbReference type="SUPFAM" id="SSF54001">
    <property type="entry name" value="Cysteine proteinases"/>
    <property type="match status" value="1"/>
</dbReference>
<dbReference type="OrthoDB" id="5985686at2759"/>
<gene>
    <name evidence="5" type="ORF">OXX778_LOCUS21448</name>
</gene>